<feature type="transmembrane region" description="Helical" evidence="2">
    <location>
        <begin position="102"/>
        <end position="123"/>
    </location>
</feature>
<keyword evidence="2" id="KW-1133">Transmembrane helix</keyword>
<reference evidence="3 4" key="1">
    <citation type="journal article" date="2024" name="Commun. Biol.">
        <title>Comparative genomic analysis of thermophilic fungi reveals convergent evolutionary adaptations and gene losses.</title>
        <authorList>
            <person name="Steindorff A.S."/>
            <person name="Aguilar-Pontes M.V."/>
            <person name="Robinson A.J."/>
            <person name="Andreopoulos B."/>
            <person name="LaButti K."/>
            <person name="Kuo A."/>
            <person name="Mondo S."/>
            <person name="Riley R."/>
            <person name="Otillar R."/>
            <person name="Haridas S."/>
            <person name="Lipzen A."/>
            <person name="Grimwood J."/>
            <person name="Schmutz J."/>
            <person name="Clum A."/>
            <person name="Reid I.D."/>
            <person name="Moisan M.C."/>
            <person name="Butler G."/>
            <person name="Nguyen T.T.M."/>
            <person name="Dewar K."/>
            <person name="Conant G."/>
            <person name="Drula E."/>
            <person name="Henrissat B."/>
            <person name="Hansel C."/>
            <person name="Singer S."/>
            <person name="Hutchinson M.I."/>
            <person name="de Vries R.P."/>
            <person name="Natvig D.O."/>
            <person name="Powell A.J."/>
            <person name="Tsang A."/>
            <person name="Grigoriev I.V."/>
        </authorList>
    </citation>
    <scope>NUCLEOTIDE SEQUENCE [LARGE SCALE GENOMIC DNA]</scope>
    <source>
        <strain evidence="3 4">CBS 620.91</strain>
    </source>
</reference>
<evidence type="ECO:0000313" key="4">
    <source>
        <dbReference type="Proteomes" id="UP001583172"/>
    </source>
</evidence>
<keyword evidence="2" id="KW-0472">Membrane</keyword>
<comment type="caution">
    <text evidence="3">The sequence shown here is derived from an EMBL/GenBank/DDBJ whole genome shotgun (WGS) entry which is preliminary data.</text>
</comment>
<sequence>MDSSIETSGPEPGPTTAQSVLRLSQLLYPVILIVTFVVSSAVHTVVTAKSEEELVMPTVRGPDGKPLPATKRRKKKEEEEEQQQGLKEVDEGGRKASLAWSVFLYLTGGIILSFVANGAAVAVHAMQSSREAGLDDAWWCGEERTVSLHLAPSVTPPPLPLPLPLSSDAG</sequence>
<name>A0ABR3VPB4_HUMIN</name>
<feature type="transmembrane region" description="Helical" evidence="2">
    <location>
        <begin position="26"/>
        <end position="46"/>
    </location>
</feature>
<evidence type="ECO:0000256" key="2">
    <source>
        <dbReference type="SAM" id="Phobius"/>
    </source>
</evidence>
<feature type="region of interest" description="Disordered" evidence="1">
    <location>
        <begin position="57"/>
        <end position="90"/>
    </location>
</feature>
<keyword evidence="4" id="KW-1185">Reference proteome</keyword>
<protein>
    <submittedName>
        <fullName evidence="3">Uncharacterized protein</fullName>
    </submittedName>
</protein>
<dbReference type="EMBL" id="JAZGSY010000015">
    <property type="protein sequence ID" value="KAL1843508.1"/>
    <property type="molecule type" value="Genomic_DNA"/>
</dbReference>
<proteinExistence type="predicted"/>
<accession>A0ABR3VPB4</accession>
<organism evidence="3 4">
    <name type="scientific">Humicola insolens</name>
    <name type="common">Soft-rot fungus</name>
    <dbReference type="NCBI Taxonomy" id="85995"/>
    <lineage>
        <taxon>Eukaryota</taxon>
        <taxon>Fungi</taxon>
        <taxon>Dikarya</taxon>
        <taxon>Ascomycota</taxon>
        <taxon>Pezizomycotina</taxon>
        <taxon>Sordariomycetes</taxon>
        <taxon>Sordariomycetidae</taxon>
        <taxon>Sordariales</taxon>
        <taxon>Chaetomiaceae</taxon>
        <taxon>Mycothermus</taxon>
    </lineage>
</organism>
<keyword evidence="2" id="KW-0812">Transmembrane</keyword>
<dbReference type="Proteomes" id="UP001583172">
    <property type="component" value="Unassembled WGS sequence"/>
</dbReference>
<evidence type="ECO:0000256" key="1">
    <source>
        <dbReference type="SAM" id="MobiDB-lite"/>
    </source>
</evidence>
<evidence type="ECO:0000313" key="3">
    <source>
        <dbReference type="EMBL" id="KAL1843508.1"/>
    </source>
</evidence>
<gene>
    <name evidence="3" type="ORF">VTJ49DRAFT_1379</name>
</gene>